<organism evidence="1 2">
    <name type="scientific">Brassica cretica</name>
    <name type="common">Mustard</name>
    <dbReference type="NCBI Taxonomy" id="69181"/>
    <lineage>
        <taxon>Eukaryota</taxon>
        <taxon>Viridiplantae</taxon>
        <taxon>Streptophyta</taxon>
        <taxon>Embryophyta</taxon>
        <taxon>Tracheophyta</taxon>
        <taxon>Spermatophyta</taxon>
        <taxon>Magnoliopsida</taxon>
        <taxon>eudicotyledons</taxon>
        <taxon>Gunneridae</taxon>
        <taxon>Pentapetalae</taxon>
        <taxon>rosids</taxon>
        <taxon>malvids</taxon>
        <taxon>Brassicales</taxon>
        <taxon>Brassicaceae</taxon>
        <taxon>Brassiceae</taxon>
        <taxon>Brassica</taxon>
    </lineage>
</organism>
<evidence type="ECO:0000313" key="1">
    <source>
        <dbReference type="EMBL" id="KAF3601394.1"/>
    </source>
</evidence>
<sequence>MAPDRFVSDDVLIRYKSLSLRGFCPQQVIFVHVPTFKPVMNLINNVGWIATVTDVLAFTSILVREFLENFSELNSTVRIRDEVFQITVGTKIRIVDFC</sequence>
<evidence type="ECO:0000313" key="2">
    <source>
        <dbReference type="Proteomes" id="UP000712600"/>
    </source>
</evidence>
<protein>
    <submittedName>
        <fullName evidence="1">Uncharacterized protein</fullName>
    </submittedName>
</protein>
<dbReference type="AlphaFoldDB" id="A0A8S9SLQ4"/>
<gene>
    <name evidence="1" type="ORF">F2Q69_00035300</name>
</gene>
<dbReference type="Proteomes" id="UP000712600">
    <property type="component" value="Unassembled WGS sequence"/>
</dbReference>
<proteinExistence type="predicted"/>
<accession>A0A8S9SLQ4</accession>
<dbReference type="EMBL" id="QGKX02000004">
    <property type="protein sequence ID" value="KAF3601394.1"/>
    <property type="molecule type" value="Genomic_DNA"/>
</dbReference>
<reference evidence="1" key="1">
    <citation type="submission" date="2019-12" db="EMBL/GenBank/DDBJ databases">
        <title>Genome sequencing and annotation of Brassica cretica.</title>
        <authorList>
            <person name="Studholme D.J."/>
            <person name="Sarris P."/>
        </authorList>
    </citation>
    <scope>NUCLEOTIDE SEQUENCE</scope>
    <source>
        <strain evidence="1">PFS-109/04</strain>
        <tissue evidence="1">Leaf</tissue>
    </source>
</reference>
<name>A0A8S9SLQ4_BRACR</name>
<comment type="caution">
    <text evidence="1">The sequence shown here is derived from an EMBL/GenBank/DDBJ whole genome shotgun (WGS) entry which is preliminary data.</text>
</comment>